<evidence type="ECO:0000313" key="2">
    <source>
        <dbReference type="Proteomes" id="UP000028302"/>
    </source>
</evidence>
<name>A0A084INP3_SALHC</name>
<dbReference type="STRING" id="1304275.C41B8_05478"/>
<dbReference type="RefSeq" id="WP_037335214.1">
    <property type="nucleotide sequence ID" value="NZ_APNK01000005.1"/>
</dbReference>
<comment type="caution">
    <text evidence="1">The sequence shown here is derived from an EMBL/GenBank/DDBJ whole genome shotgun (WGS) entry which is preliminary data.</text>
</comment>
<dbReference type="AlphaFoldDB" id="A0A084INP3"/>
<reference evidence="1 2" key="1">
    <citation type="submission" date="2013-03" db="EMBL/GenBank/DDBJ databases">
        <title>Salinisphaera hydrothermalis C41B8 Genome Sequencing.</title>
        <authorList>
            <person name="Li C."/>
            <person name="Lai Q."/>
            <person name="Shao Z."/>
        </authorList>
    </citation>
    <scope>NUCLEOTIDE SEQUENCE [LARGE SCALE GENOMIC DNA]</scope>
    <source>
        <strain evidence="1 2">C41B8</strain>
    </source>
</reference>
<dbReference type="EMBL" id="APNK01000005">
    <property type="protein sequence ID" value="KEZ78327.1"/>
    <property type="molecule type" value="Genomic_DNA"/>
</dbReference>
<protein>
    <submittedName>
        <fullName evidence="1">Uncharacterized protein</fullName>
    </submittedName>
</protein>
<sequence length="116" mass="12508">MSREYLADPLADMGVDYDENLADIHGMLDTIAKTAAVVEGAEFERSRARSCDNGGVLYDITCQRAGEKFSVSIDLSDDLFIASLWDESRPGRCGDIVFSRTRAAIADALAAGAERG</sequence>
<gene>
    <name evidence="1" type="ORF">C41B8_05478</name>
</gene>
<keyword evidence="2" id="KW-1185">Reference proteome</keyword>
<proteinExistence type="predicted"/>
<evidence type="ECO:0000313" key="1">
    <source>
        <dbReference type="EMBL" id="KEZ78327.1"/>
    </source>
</evidence>
<organism evidence="1 2">
    <name type="scientific">Salinisphaera hydrothermalis (strain C41B8)</name>
    <dbReference type="NCBI Taxonomy" id="1304275"/>
    <lineage>
        <taxon>Bacteria</taxon>
        <taxon>Pseudomonadati</taxon>
        <taxon>Pseudomonadota</taxon>
        <taxon>Gammaproteobacteria</taxon>
        <taxon>Salinisphaerales</taxon>
        <taxon>Salinisphaeraceae</taxon>
        <taxon>Salinisphaera</taxon>
    </lineage>
</organism>
<accession>A0A084INP3</accession>
<dbReference type="Proteomes" id="UP000028302">
    <property type="component" value="Unassembled WGS sequence"/>
</dbReference>